<keyword evidence="2" id="KW-1185">Reference proteome</keyword>
<name>A0AAD4H953_9FUNG</name>
<evidence type="ECO:0000313" key="1">
    <source>
        <dbReference type="EMBL" id="KAG0279940.1"/>
    </source>
</evidence>
<proteinExistence type="predicted"/>
<protein>
    <submittedName>
        <fullName evidence="1">Uncharacterized protein</fullName>
    </submittedName>
</protein>
<dbReference type="EMBL" id="JAAAIL010000093">
    <property type="protein sequence ID" value="KAG0279940.1"/>
    <property type="molecule type" value="Genomic_DNA"/>
</dbReference>
<evidence type="ECO:0000313" key="2">
    <source>
        <dbReference type="Proteomes" id="UP001194580"/>
    </source>
</evidence>
<organism evidence="1 2">
    <name type="scientific">Linnemannia exigua</name>
    <dbReference type="NCBI Taxonomy" id="604196"/>
    <lineage>
        <taxon>Eukaryota</taxon>
        <taxon>Fungi</taxon>
        <taxon>Fungi incertae sedis</taxon>
        <taxon>Mucoromycota</taxon>
        <taxon>Mortierellomycotina</taxon>
        <taxon>Mortierellomycetes</taxon>
        <taxon>Mortierellales</taxon>
        <taxon>Mortierellaceae</taxon>
        <taxon>Linnemannia</taxon>
    </lineage>
</organism>
<reference evidence="1" key="1">
    <citation type="journal article" date="2020" name="Fungal Divers.">
        <title>Resolving the Mortierellaceae phylogeny through synthesis of multi-gene phylogenetics and phylogenomics.</title>
        <authorList>
            <person name="Vandepol N."/>
            <person name="Liber J."/>
            <person name="Desiro A."/>
            <person name="Na H."/>
            <person name="Kennedy M."/>
            <person name="Barry K."/>
            <person name="Grigoriev I.V."/>
            <person name="Miller A.N."/>
            <person name="O'Donnell K."/>
            <person name="Stajich J.E."/>
            <person name="Bonito G."/>
        </authorList>
    </citation>
    <scope>NUCLEOTIDE SEQUENCE</scope>
    <source>
        <strain evidence="1">NRRL 28262</strain>
    </source>
</reference>
<dbReference type="Proteomes" id="UP001194580">
    <property type="component" value="Unassembled WGS sequence"/>
</dbReference>
<sequence length="211" mass="24203">MERIPLGLLAAVVTAVGIDHCKVFGLDRSATNKELKKHVDPNGDDTKAQAREEQKAMVQKFQEELKATAKVHSYPKPREAKLVMAATTLYNRRLVAVPDLDRSSYCALRDGYEVEQFTQMMLQLWRGDFPVWHKRKTYTRDRLSINWRHHMLLRDEDHHGASVHVRGLVICLRGGKTRSDLNSQYSVALRHNNFARCPVGAFDFIFSSVLK</sequence>
<comment type="caution">
    <text evidence="1">The sequence shown here is derived from an EMBL/GenBank/DDBJ whole genome shotgun (WGS) entry which is preliminary data.</text>
</comment>
<accession>A0AAD4H953</accession>
<dbReference type="AlphaFoldDB" id="A0AAD4H953"/>
<gene>
    <name evidence="1" type="ORF">BGZ95_011843</name>
</gene>